<comment type="caution">
    <text evidence="1">The sequence shown here is derived from an EMBL/GenBank/DDBJ whole genome shotgun (WGS) entry which is preliminary data.</text>
</comment>
<evidence type="ECO:0000313" key="2">
    <source>
        <dbReference type="Proteomes" id="UP001443914"/>
    </source>
</evidence>
<gene>
    <name evidence="1" type="ORF">RND81_08G045100</name>
</gene>
<reference evidence="1" key="1">
    <citation type="submission" date="2024-03" db="EMBL/GenBank/DDBJ databases">
        <title>WGS assembly of Saponaria officinalis var. Norfolk2.</title>
        <authorList>
            <person name="Jenkins J."/>
            <person name="Shu S."/>
            <person name="Grimwood J."/>
            <person name="Barry K."/>
            <person name="Goodstein D."/>
            <person name="Schmutz J."/>
            <person name="Leebens-Mack J."/>
            <person name="Osbourn A."/>
        </authorList>
    </citation>
    <scope>NUCLEOTIDE SEQUENCE [LARGE SCALE GENOMIC DNA]</scope>
    <source>
        <strain evidence="1">JIC</strain>
    </source>
</reference>
<evidence type="ECO:0000313" key="1">
    <source>
        <dbReference type="EMBL" id="KAK9697559.1"/>
    </source>
</evidence>
<protein>
    <submittedName>
        <fullName evidence="1">Uncharacterized protein</fullName>
    </submittedName>
</protein>
<dbReference type="Proteomes" id="UP001443914">
    <property type="component" value="Unassembled WGS sequence"/>
</dbReference>
<dbReference type="EMBL" id="JBDFQZ010000008">
    <property type="protein sequence ID" value="KAK9697559.1"/>
    <property type="molecule type" value="Genomic_DNA"/>
</dbReference>
<keyword evidence="2" id="KW-1185">Reference proteome</keyword>
<proteinExistence type="predicted"/>
<dbReference type="AlphaFoldDB" id="A0AAW1J374"/>
<dbReference type="PANTHER" id="PTHR33972">
    <property type="entry name" value="EXPRESSED PROTEIN"/>
    <property type="match status" value="1"/>
</dbReference>
<name>A0AAW1J374_SAPOF</name>
<dbReference type="PANTHER" id="PTHR33972:SF2">
    <property type="entry name" value="OS04G0606700 PROTEIN"/>
    <property type="match status" value="1"/>
</dbReference>
<accession>A0AAW1J374</accession>
<organism evidence="1 2">
    <name type="scientific">Saponaria officinalis</name>
    <name type="common">Common soapwort</name>
    <name type="synonym">Lychnis saponaria</name>
    <dbReference type="NCBI Taxonomy" id="3572"/>
    <lineage>
        <taxon>Eukaryota</taxon>
        <taxon>Viridiplantae</taxon>
        <taxon>Streptophyta</taxon>
        <taxon>Embryophyta</taxon>
        <taxon>Tracheophyta</taxon>
        <taxon>Spermatophyta</taxon>
        <taxon>Magnoliopsida</taxon>
        <taxon>eudicotyledons</taxon>
        <taxon>Gunneridae</taxon>
        <taxon>Pentapetalae</taxon>
        <taxon>Caryophyllales</taxon>
        <taxon>Caryophyllaceae</taxon>
        <taxon>Caryophylleae</taxon>
        <taxon>Saponaria</taxon>
    </lineage>
</organism>
<sequence length="156" mass="17401">MARQLTQTLTLTLKKFNPNFTSLFCRNLFSNKAQLIEVDLQSSSSSSGGEIEVVTGIHHLEDAIHGIIVRRLQPDWLPFRPGSSYWVPPRTNVADNLVQLVGKLTNPLTHEESLSLVSTHGWPSSSYFIDQGSPPMVEMLVYSPKSENESSSEDED</sequence>